<dbReference type="SUPFAM" id="SSF48371">
    <property type="entry name" value="ARM repeat"/>
    <property type="match status" value="1"/>
</dbReference>
<dbReference type="PANTHER" id="PTHR10194">
    <property type="entry name" value="RAS GTPASE-ACTIVATING PROTEINS"/>
    <property type="match status" value="1"/>
</dbReference>
<dbReference type="Pfam" id="PF13716">
    <property type="entry name" value="CRAL_TRIO_2"/>
    <property type="match status" value="1"/>
</dbReference>
<evidence type="ECO:0000256" key="2">
    <source>
        <dbReference type="ARBA" id="ARBA00022553"/>
    </source>
</evidence>
<feature type="region of interest" description="Disordered" evidence="3">
    <location>
        <begin position="1"/>
        <end position="32"/>
    </location>
</feature>
<keyword evidence="6" id="KW-1185">Reference proteome</keyword>
<dbReference type="SMART" id="SM00323">
    <property type="entry name" value="RasGAP"/>
    <property type="match status" value="1"/>
</dbReference>
<protein>
    <recommendedName>
        <fullName evidence="4">Ras-GAP domain-containing protein</fullName>
    </recommendedName>
</protein>
<dbReference type="InParanoid" id="A0A067MIL5"/>
<proteinExistence type="predicted"/>
<dbReference type="PROSITE" id="PS50018">
    <property type="entry name" value="RAS_GTPASE_ACTIV_2"/>
    <property type="match status" value="1"/>
</dbReference>
<keyword evidence="1" id="KW-0343">GTPase activation</keyword>
<dbReference type="InterPro" id="IPR008936">
    <property type="entry name" value="Rho_GTPase_activation_prot"/>
</dbReference>
<dbReference type="InterPro" id="IPR023152">
    <property type="entry name" value="RasGAP_CS"/>
</dbReference>
<name>A0A067MIL5_BOTB1</name>
<dbReference type="STRING" id="930990.A0A067MIL5"/>
<dbReference type="GO" id="GO:0005096">
    <property type="term" value="F:GTPase activator activity"/>
    <property type="evidence" value="ECO:0007669"/>
    <property type="project" value="UniProtKB-KW"/>
</dbReference>
<dbReference type="Gene3D" id="3.40.525.10">
    <property type="entry name" value="CRAL-TRIO lipid binding domain"/>
    <property type="match status" value="1"/>
</dbReference>
<dbReference type="InterPro" id="IPR036865">
    <property type="entry name" value="CRAL-TRIO_dom_sf"/>
</dbReference>
<dbReference type="InterPro" id="IPR016024">
    <property type="entry name" value="ARM-type_fold"/>
</dbReference>
<dbReference type="OrthoDB" id="28245at2759"/>
<dbReference type="Proteomes" id="UP000027195">
    <property type="component" value="Unassembled WGS sequence"/>
</dbReference>
<organism evidence="5 6">
    <name type="scientific">Botryobasidium botryosum (strain FD-172 SS1)</name>
    <dbReference type="NCBI Taxonomy" id="930990"/>
    <lineage>
        <taxon>Eukaryota</taxon>
        <taxon>Fungi</taxon>
        <taxon>Dikarya</taxon>
        <taxon>Basidiomycota</taxon>
        <taxon>Agaricomycotina</taxon>
        <taxon>Agaricomycetes</taxon>
        <taxon>Cantharellales</taxon>
        <taxon>Botryobasidiaceae</taxon>
        <taxon>Botryobasidium</taxon>
    </lineage>
</organism>
<dbReference type="PROSITE" id="PS00509">
    <property type="entry name" value="RAS_GTPASE_ACTIV_1"/>
    <property type="match status" value="1"/>
</dbReference>
<feature type="compositionally biased region" description="Polar residues" evidence="3">
    <location>
        <begin position="1"/>
        <end position="12"/>
    </location>
</feature>
<dbReference type="PANTHER" id="PTHR10194:SF142">
    <property type="entry name" value="NEUROFIBROMIN"/>
    <property type="match status" value="1"/>
</dbReference>
<evidence type="ECO:0000259" key="4">
    <source>
        <dbReference type="PROSITE" id="PS50018"/>
    </source>
</evidence>
<dbReference type="Gene3D" id="2.30.29.30">
    <property type="entry name" value="Pleckstrin-homology domain (PH domain)/Phosphotyrosine-binding domain (PTB)"/>
    <property type="match status" value="1"/>
</dbReference>
<evidence type="ECO:0000256" key="1">
    <source>
        <dbReference type="ARBA" id="ARBA00022468"/>
    </source>
</evidence>
<evidence type="ECO:0000313" key="5">
    <source>
        <dbReference type="EMBL" id="KDQ15349.1"/>
    </source>
</evidence>
<gene>
    <name evidence="5" type="ORF">BOTBODRAFT_54648</name>
</gene>
<keyword evidence="2" id="KW-0597">Phosphoprotein</keyword>
<dbReference type="Pfam" id="PF00616">
    <property type="entry name" value="RasGAP"/>
    <property type="match status" value="1"/>
</dbReference>
<accession>A0A067MIL5</accession>
<feature type="domain" description="Ras-GAP" evidence="4">
    <location>
        <begin position="1295"/>
        <end position="1488"/>
    </location>
</feature>
<dbReference type="EMBL" id="KL198032">
    <property type="protein sequence ID" value="KDQ15349.1"/>
    <property type="molecule type" value="Genomic_DNA"/>
</dbReference>
<sequence>MKPNRRTSSSSGPFAPPRTHRSTDSTQTHAASTATLATSQMTMVPYPFLGKGNVHENQVIQALISRITSKLPCYSGIPYATLQCDEAMGRTVESLVQLGRHRLDHVLWYLAELLEKISKPIDGETPLEFAQSQLYVLKIMTAAMTRQWQAHRALLATNASQMPLRSEASRTAAPTSSWCDPPPIEEPIAKYTLSVISIFFQQTFSAGGGPYHPKRAGLTHTGSFPDFHSIDMGPTVAPSRVENASTSAIPRSNQQDTAEPSLPSWNAWSSLLTTAASVHWLMMKYASRILFHLSASNWDVVLARIRNKIHFLASTSEDNPDMADLQLVEYSALDRQRLVQVLGELGSLLVGMKREAQIAISSSVRKAIWNWIHVFPSEYIECFTVGRRLDSSAERCFDALLTSENIGNRTHWPTLTALFAMSPDRLKQVNLHNTAKTSKKSHFLEIIVKALSSATKNADVSMICLIDLCRAAAHLPPELDATPLRSLAPDLVDELRNRLFNPTPPIRLFYDHNDIIDVPLYGDALVVIYRFDHTRALQSIFPACLAPERSDAVKATVVNACITLCIEASRFPWQPPLLSLYPVVSCPIRDIFRSITRESDKDGSESIKRPIARHYPGDRYTDRDQLMLAIMGLWRTHPPFFFDASEQNDARYMQRVRDLEHFFDYEHDIVVREAAAKTFSVSCDYALSLKEGDPFYKEARIHLIMTIPASLSAIASAIIDAVEVRVDEKMSVNQIRDVLKVLLRLLENPKDRGIFRWEWLTPAIALSEIAMLICLTSHQTEVTSSAASALRIIARIEKIYIAPALKKQLTPEQLLKRTTAYESLVDPRLITVGRLVQQKRIRKHLRAAACPFVIYMTVWDLCYHKWTRLNDYVSRSTSHEPYEDHFDRSHEELQSEWQNLTLFLATLGGACVSSESPPSITTLAGDDYLPKTLKSTESNLGAASSTHIEGFISSAVDLLVADSLFAREVVKEALGNEIHPRLYPSLVSSLQSVSKAVFENEDASPRWEEYIIIFVEQCIAVFKLVIDRFENPAEISATIETDIGKIMLHIAGFLHRSTSNPTAQRLKVRFCGLTDTLISKRVLLGFDTTQTIRNILLDTIVDWAFDDPSEDTLTGRDRSEFQRYQKDVDMACLKSAVGLVEGLQLKQIDGSSEDDDPHLHTRLFYRYYEFFVKVLSRWQQSSETQESDNLSGLQRKAYTKDQADLRESVIQGLSRLLIANVHTGVSHCLRRVYDDDPRFRTIFMHVFTRVLNAKADISPSAQPVPANTRSKLCELVRSTDMLLAVAICETCPANETDEMIHVLLNVFDTRSSLVALLKAIVDREIARTDHESEIFRSNTMGCRLLSVFAKQHGYNYLHTILPPLLAQMAHMPLDHSYEIDPTRVRHPDELTQNSANLQIIAKAFLEVICTSVGIVPPVFREICNHIALSVHAMWPESKFSSVGGFMFLRFINPAIVSPESVDIDVPADHRSMRRGLLLVSKIIQGLGNNIKFGKEPFMTVLNDFLSAHIMTVARFLNDVAVFSPSSESEEWLGSSYDETDQLILHRFLTAHADKVGRELLSYNGPAAQRTDGNEDSAPEGKRVWDTLVSTLVDMGTPGETPRPKLVPSTQHALYLEFMQRNSHRNTDAVRNILVEAPAPGDRRTALIFTASRVNVETVDLGLLTTHAFKILAHAESREFDLILDCSAFSATSEIPIQWFKHLLEHTPSDQQQRLSTIYIVNPNKLAQKFLRKLCHVFSGLSVAKNIVAASSITELLESLHPSSAASMSYALGLEREVKEAFADVTRIERSRMRSPVSLFVGTSHVRVVTNKPQNIFQGLQCKLTEIIPFSEVDDVYNVSIGYDEHEFVIRRGRGETAFYFSSPQRENIVKALRIAKGRQKMEMNQASVERPAHFGDISAVLLNVGLLNVGHDDEYLRNAAYDLLRAVSNHIKFDSTPPIKGAYIPTNYTAFAAHFSEKVAAHAPALTLDFLAEFFVGYDRARTPQKTSCLHYMSSWLPNLSSFQDPTSDHYEHAGVKLRNTIRSIIDITIKDEDVYPVLQRAVWSEISKLDIRVLNIVLDELFRAAIDGGMGSRRCEAVADTLVVLSSINTRGRLLAKLRRAICKTQVRPTRTLTENPVWNEVAALTRLALTVLYNTRTPVQTQMFAPEIFYLVAFLAATGPLAMRTCVYRTFLNFVQTLLVARVDDPDAQERLRLSLEHCGTNEVLQLFGIVRTDITSEYSLAESTSDQASVDVLEKIGQLLLEILDLGASTVGLANAWRARWMSLVTSTAFQLSPYIQSRAFVVLGSLATADVDDDLFYQMLVAFKTALSLSNENDTVAVVSMLRCICRVVSGLPQNSRYLPQIPWVAIALIQSSSAALFSESARLLQVSLETLHAQRYFHGRSLAEGLMEARQNMEEVADQLDHFLGIQFTHDFSFSLASVLFKGVRHAPTKEAVSAALHSLLRISADTATQGPEALSPFKPIPHEALGFFLALLPLTPTATKYKILLNEAGAGAGWTRGMADVADEEESAPRIRFDVMAVPDTQASLLVTTFIISMLTSADSEFEREILYDLLASASLAFPETIVKLYDAISDKINEIFSYSNNAPLVDSASQVFRTATSLPSVGPSMSASTLTLVNALDRDRTAGSGTARFTPRSIPALEEIRMQGLLSNHQFHLAHSSMILTKWIPELLTRMID</sequence>
<dbReference type="InterPro" id="IPR001936">
    <property type="entry name" value="RasGAP_dom"/>
</dbReference>
<reference evidence="6" key="1">
    <citation type="journal article" date="2014" name="Proc. Natl. Acad. Sci. U.S.A.">
        <title>Extensive sampling of basidiomycete genomes demonstrates inadequacy of the white-rot/brown-rot paradigm for wood decay fungi.</title>
        <authorList>
            <person name="Riley R."/>
            <person name="Salamov A.A."/>
            <person name="Brown D.W."/>
            <person name="Nagy L.G."/>
            <person name="Floudas D."/>
            <person name="Held B.W."/>
            <person name="Levasseur A."/>
            <person name="Lombard V."/>
            <person name="Morin E."/>
            <person name="Otillar R."/>
            <person name="Lindquist E.A."/>
            <person name="Sun H."/>
            <person name="LaButti K.M."/>
            <person name="Schmutz J."/>
            <person name="Jabbour D."/>
            <person name="Luo H."/>
            <person name="Baker S.E."/>
            <person name="Pisabarro A.G."/>
            <person name="Walton J.D."/>
            <person name="Blanchette R.A."/>
            <person name="Henrissat B."/>
            <person name="Martin F."/>
            <person name="Cullen D."/>
            <person name="Hibbett D.S."/>
            <person name="Grigoriev I.V."/>
        </authorList>
    </citation>
    <scope>NUCLEOTIDE SEQUENCE [LARGE SCALE GENOMIC DNA]</scope>
    <source>
        <strain evidence="6">FD-172 SS1</strain>
    </source>
</reference>
<dbReference type="InterPro" id="IPR001251">
    <property type="entry name" value="CRAL-TRIO_dom"/>
</dbReference>
<dbReference type="InterPro" id="IPR039360">
    <property type="entry name" value="Ras_GTPase"/>
</dbReference>
<dbReference type="SUPFAM" id="SSF48350">
    <property type="entry name" value="GTPase activation domain, GAP"/>
    <property type="match status" value="1"/>
</dbReference>
<dbReference type="HOGENOM" id="CLU_000249_0_2_1"/>
<dbReference type="Gene3D" id="1.10.506.10">
    <property type="entry name" value="GTPase Activation - p120gap, domain 1"/>
    <property type="match status" value="2"/>
</dbReference>
<evidence type="ECO:0000256" key="3">
    <source>
        <dbReference type="SAM" id="MobiDB-lite"/>
    </source>
</evidence>
<dbReference type="InterPro" id="IPR011993">
    <property type="entry name" value="PH-like_dom_sf"/>
</dbReference>
<evidence type="ECO:0000313" key="6">
    <source>
        <dbReference type="Proteomes" id="UP000027195"/>
    </source>
</evidence>